<dbReference type="KEGG" id="bfu:BCIN_01g00010"/>
<evidence type="ECO:0000256" key="3">
    <source>
        <dbReference type="ARBA" id="ARBA00023002"/>
    </source>
</evidence>
<dbReference type="InterPro" id="IPR008030">
    <property type="entry name" value="NmrA-like"/>
</dbReference>
<name>A0A384J3T6_BOTFB</name>
<feature type="domain" description="NmrA-like" evidence="4">
    <location>
        <begin position="3"/>
        <end position="250"/>
    </location>
</feature>
<evidence type="ECO:0000256" key="1">
    <source>
        <dbReference type="ARBA" id="ARBA00005725"/>
    </source>
</evidence>
<keyword evidence="2" id="KW-0521">NADP</keyword>
<dbReference type="EMBL" id="CP009805">
    <property type="protein sequence ID" value="ATZ45177.1"/>
    <property type="molecule type" value="Genomic_DNA"/>
</dbReference>
<dbReference type="InterPro" id="IPR051609">
    <property type="entry name" value="NmrA/Isoflavone_reductase-like"/>
</dbReference>
<evidence type="ECO:0000313" key="5">
    <source>
        <dbReference type="EMBL" id="ATZ45177.1"/>
    </source>
</evidence>
<dbReference type="PANTHER" id="PTHR47706">
    <property type="entry name" value="NMRA-LIKE FAMILY PROTEIN"/>
    <property type="match status" value="1"/>
</dbReference>
<dbReference type="SUPFAM" id="SSF51735">
    <property type="entry name" value="NAD(P)-binding Rossmann-fold domains"/>
    <property type="match status" value="1"/>
</dbReference>
<dbReference type="OrthoDB" id="419598at2759"/>
<reference evidence="5 6" key="3">
    <citation type="journal article" date="2017" name="Mol. Plant Pathol.">
        <title>A gapless genome sequence of the fungus Botrytis cinerea.</title>
        <authorList>
            <person name="Van Kan J.A."/>
            <person name="Stassen J.H."/>
            <person name="Mosbach A."/>
            <person name="Van Der Lee T.A."/>
            <person name="Faino L."/>
            <person name="Farmer A.D."/>
            <person name="Papasotiriou D.G."/>
            <person name="Zhou S."/>
            <person name="Seidl M.F."/>
            <person name="Cottam E."/>
            <person name="Edel D."/>
            <person name="Hahn M."/>
            <person name="Schwartz D.C."/>
            <person name="Dietrich R.A."/>
            <person name="Widdison S."/>
            <person name="Scalliet G."/>
        </authorList>
    </citation>
    <scope>NUCLEOTIDE SEQUENCE [LARGE SCALE GENOMIC DNA]</scope>
    <source>
        <strain evidence="5 6">B05.10</strain>
    </source>
</reference>
<dbReference type="Pfam" id="PF05368">
    <property type="entry name" value="NmrA"/>
    <property type="match status" value="1"/>
</dbReference>
<dbReference type="AlphaFoldDB" id="A0A384J3T6"/>
<proteinExistence type="inferred from homology"/>
<evidence type="ECO:0000256" key="2">
    <source>
        <dbReference type="ARBA" id="ARBA00022857"/>
    </source>
</evidence>
<gene>
    <name evidence="5" type="primary">Bcboa1</name>
    <name evidence="5" type="ORF">BCIN_01g00010</name>
</gene>
<dbReference type="GeneID" id="36393759"/>
<evidence type="ECO:0000313" key="6">
    <source>
        <dbReference type="Proteomes" id="UP000001798"/>
    </source>
</evidence>
<dbReference type="GO" id="GO:0016491">
    <property type="term" value="F:oxidoreductase activity"/>
    <property type="evidence" value="ECO:0007669"/>
    <property type="project" value="UniProtKB-KW"/>
</dbReference>
<comment type="similarity">
    <text evidence="1">Belongs to the NmrA-type oxidoreductase family. Isoflavone reductase subfamily.</text>
</comment>
<accession>A0A384J3T6</accession>
<dbReference type="Proteomes" id="UP000001798">
    <property type="component" value="Chromosome 1"/>
</dbReference>
<keyword evidence="3" id="KW-0560">Oxidoreductase</keyword>
<dbReference type="PANTHER" id="PTHR47706:SF4">
    <property type="entry name" value="NMRA-LIKE DOMAIN-CONTAINING PROTEIN"/>
    <property type="match status" value="1"/>
</dbReference>
<protein>
    <submittedName>
        <fullName evidence="5">Bcboa1</fullName>
    </submittedName>
</protein>
<organism evidence="5 6">
    <name type="scientific">Botryotinia fuckeliana (strain B05.10)</name>
    <name type="common">Noble rot fungus</name>
    <name type="synonym">Botrytis cinerea</name>
    <dbReference type="NCBI Taxonomy" id="332648"/>
    <lineage>
        <taxon>Eukaryota</taxon>
        <taxon>Fungi</taxon>
        <taxon>Dikarya</taxon>
        <taxon>Ascomycota</taxon>
        <taxon>Pezizomycotina</taxon>
        <taxon>Leotiomycetes</taxon>
        <taxon>Helotiales</taxon>
        <taxon>Sclerotiniaceae</taxon>
        <taxon>Botrytis</taxon>
    </lineage>
</organism>
<dbReference type="VEuPathDB" id="FungiDB:Bcin01g00010"/>
<dbReference type="Gene3D" id="3.90.25.10">
    <property type="entry name" value="UDP-galactose 4-epimerase, domain 1"/>
    <property type="match status" value="1"/>
</dbReference>
<keyword evidence="6" id="KW-1185">Reference proteome</keyword>
<sequence length="310" mass="33640">MVRVAVAGGTGGVGYAIVDALKAQTEHEFIVLSRTESPEYAAKNNVKVVSIDYSDVSQISKILDEHHIHTVISALCIVSKEHSDSQLNLVRGAAGSQSVKRFVPSEYGSAYEEKHALARPSTGLKAVAVKELAKTHLEYTSFVNGLFLDYLCMPTVPSHLAAGIRFFDIPSRTSVGIGSGTVPLVMTHTRDVGRFVVASLSLPKWENRSFIVGDRQSWHDVINIAGKITGEKWTITDEPSKILSGQVIEAPAHRAAYSASLKEHGDWFESGTFSFDPKAPDSVYLNELFPEIIPLTVEDGLKTLISASSS</sequence>
<evidence type="ECO:0000259" key="4">
    <source>
        <dbReference type="Pfam" id="PF05368"/>
    </source>
</evidence>
<dbReference type="RefSeq" id="XP_024545894.1">
    <property type="nucleotide sequence ID" value="XM_024690126.1"/>
</dbReference>
<reference evidence="5 6" key="1">
    <citation type="journal article" date="2011" name="PLoS Genet.">
        <title>Genomic analysis of the necrotrophic fungal pathogens Sclerotinia sclerotiorum and Botrytis cinerea.</title>
        <authorList>
            <person name="Amselem J."/>
            <person name="Cuomo C.A."/>
            <person name="van Kan J.A."/>
            <person name="Viaud M."/>
            <person name="Benito E.P."/>
            <person name="Couloux A."/>
            <person name="Coutinho P.M."/>
            <person name="de Vries R.P."/>
            <person name="Dyer P.S."/>
            <person name="Fillinger S."/>
            <person name="Fournier E."/>
            <person name="Gout L."/>
            <person name="Hahn M."/>
            <person name="Kohn L."/>
            <person name="Lapalu N."/>
            <person name="Plummer K.M."/>
            <person name="Pradier J.M."/>
            <person name="Quevillon E."/>
            <person name="Sharon A."/>
            <person name="Simon A."/>
            <person name="ten Have A."/>
            <person name="Tudzynski B."/>
            <person name="Tudzynski P."/>
            <person name="Wincker P."/>
            <person name="Andrew M."/>
            <person name="Anthouard V."/>
            <person name="Beever R.E."/>
            <person name="Beffa R."/>
            <person name="Benoit I."/>
            <person name="Bouzid O."/>
            <person name="Brault B."/>
            <person name="Chen Z."/>
            <person name="Choquer M."/>
            <person name="Collemare J."/>
            <person name="Cotton P."/>
            <person name="Danchin E.G."/>
            <person name="Da Silva C."/>
            <person name="Gautier A."/>
            <person name="Giraud C."/>
            <person name="Giraud T."/>
            <person name="Gonzalez C."/>
            <person name="Grossetete S."/>
            <person name="Guldener U."/>
            <person name="Henrissat B."/>
            <person name="Howlett B.J."/>
            <person name="Kodira C."/>
            <person name="Kretschmer M."/>
            <person name="Lappartient A."/>
            <person name="Leroch M."/>
            <person name="Levis C."/>
            <person name="Mauceli E."/>
            <person name="Neuveglise C."/>
            <person name="Oeser B."/>
            <person name="Pearson M."/>
            <person name="Poulain J."/>
            <person name="Poussereau N."/>
            <person name="Quesneville H."/>
            <person name="Rascle C."/>
            <person name="Schumacher J."/>
            <person name="Segurens B."/>
            <person name="Sexton A."/>
            <person name="Silva E."/>
            <person name="Sirven C."/>
            <person name="Soanes D.M."/>
            <person name="Talbot N.J."/>
            <person name="Templeton M."/>
            <person name="Yandava C."/>
            <person name="Yarden O."/>
            <person name="Zeng Q."/>
            <person name="Rollins J.A."/>
            <person name="Lebrun M.H."/>
            <person name="Dickman M."/>
        </authorList>
    </citation>
    <scope>NUCLEOTIDE SEQUENCE [LARGE SCALE GENOMIC DNA]</scope>
    <source>
        <strain evidence="5 6">B05.10</strain>
    </source>
</reference>
<reference evidence="5 6" key="2">
    <citation type="journal article" date="2012" name="Eukaryot. Cell">
        <title>Genome update of Botrytis cinerea strains B05.10 and T4.</title>
        <authorList>
            <person name="Staats M."/>
            <person name="van Kan J.A."/>
        </authorList>
    </citation>
    <scope>NUCLEOTIDE SEQUENCE [LARGE SCALE GENOMIC DNA]</scope>
    <source>
        <strain evidence="5 6">B05.10</strain>
    </source>
</reference>
<dbReference type="Gene3D" id="3.40.50.720">
    <property type="entry name" value="NAD(P)-binding Rossmann-like Domain"/>
    <property type="match status" value="1"/>
</dbReference>
<dbReference type="InterPro" id="IPR036291">
    <property type="entry name" value="NAD(P)-bd_dom_sf"/>
</dbReference>